<feature type="domain" description="Alcohol dehydrogenase-like C-terminal" evidence="3">
    <location>
        <begin position="29"/>
        <end position="94"/>
    </location>
</feature>
<dbReference type="AlphaFoldDB" id="A0A4W3HKX5"/>
<dbReference type="SUPFAM" id="SSF51735">
    <property type="entry name" value="NAD(P)-binding Rossmann-fold domains"/>
    <property type="match status" value="1"/>
</dbReference>
<dbReference type="GO" id="GO:0016491">
    <property type="term" value="F:oxidoreductase activity"/>
    <property type="evidence" value="ECO:0007669"/>
    <property type="project" value="TreeGrafter"/>
</dbReference>
<reference evidence="5" key="1">
    <citation type="journal article" date="2006" name="Science">
        <title>Ancient noncoding elements conserved in the human genome.</title>
        <authorList>
            <person name="Venkatesh B."/>
            <person name="Kirkness E.F."/>
            <person name="Loh Y.H."/>
            <person name="Halpern A.L."/>
            <person name="Lee A.P."/>
            <person name="Johnson J."/>
            <person name="Dandona N."/>
            <person name="Viswanathan L.D."/>
            <person name="Tay A."/>
            <person name="Venter J.C."/>
            <person name="Strausberg R.L."/>
            <person name="Brenner S."/>
        </authorList>
    </citation>
    <scope>NUCLEOTIDE SEQUENCE [LARGE SCALE GENOMIC DNA]</scope>
</reference>
<evidence type="ECO:0000313" key="4">
    <source>
        <dbReference type="Ensembl" id="ENSCMIP00000010114.1"/>
    </source>
</evidence>
<dbReference type="InParanoid" id="A0A4W3HKX5"/>
<feature type="chain" id="PRO_5021319018" description="Alcohol dehydrogenase-like C-terminal domain-containing protein" evidence="2">
    <location>
        <begin position="24"/>
        <end position="118"/>
    </location>
</feature>
<protein>
    <recommendedName>
        <fullName evidence="3">Alcohol dehydrogenase-like C-terminal domain-containing protein</fullName>
    </recommendedName>
</protein>
<dbReference type="InterPro" id="IPR013149">
    <property type="entry name" value="ADH-like_C"/>
</dbReference>
<dbReference type="InterPro" id="IPR051397">
    <property type="entry name" value="Zn-ADH-like_protein"/>
</dbReference>
<evidence type="ECO:0000313" key="5">
    <source>
        <dbReference type="Proteomes" id="UP000314986"/>
    </source>
</evidence>
<accession>A0A4W3HKX5</accession>
<comment type="similarity">
    <text evidence="1">Belongs to the zinc-containing alcohol dehydrogenase family. Quinone oxidoreductase subfamily.</text>
</comment>
<dbReference type="InterPro" id="IPR036291">
    <property type="entry name" value="NAD(P)-bd_dom_sf"/>
</dbReference>
<dbReference type="STRING" id="7868.ENSCMIP00000010114"/>
<keyword evidence="2" id="KW-0732">Signal</keyword>
<name>A0A4W3HKX5_CALMI</name>
<dbReference type="Gene3D" id="3.40.50.720">
    <property type="entry name" value="NAD(P)-binding Rossmann-like Domain"/>
    <property type="match status" value="1"/>
</dbReference>
<evidence type="ECO:0000256" key="1">
    <source>
        <dbReference type="ARBA" id="ARBA00010371"/>
    </source>
</evidence>
<reference evidence="5" key="2">
    <citation type="journal article" date="2007" name="PLoS Biol.">
        <title>Survey sequencing and comparative analysis of the elephant shark (Callorhinchus milii) genome.</title>
        <authorList>
            <person name="Venkatesh B."/>
            <person name="Kirkness E.F."/>
            <person name="Loh Y.H."/>
            <person name="Halpern A.L."/>
            <person name="Lee A.P."/>
            <person name="Johnson J."/>
            <person name="Dandona N."/>
            <person name="Viswanathan L.D."/>
            <person name="Tay A."/>
            <person name="Venter J.C."/>
            <person name="Strausberg R.L."/>
            <person name="Brenner S."/>
        </authorList>
    </citation>
    <scope>NUCLEOTIDE SEQUENCE [LARGE SCALE GENOMIC DNA]</scope>
</reference>
<sequence>PPRALLLTCTVCCSLRETVLVTAAAGAAGLAAVDIASHVLNAQVIAAVGSDEKCDLAVQRGAIAAINYTTQSLKEEAKRLTANKGVNVALDAVGCLDIEALRFSDCQFVQRPFPEFPF</sequence>
<reference evidence="5" key="3">
    <citation type="journal article" date="2014" name="Nature">
        <title>Elephant shark genome provides unique insights into gnathostome evolution.</title>
        <authorList>
            <consortium name="International Elephant Shark Genome Sequencing Consortium"/>
            <person name="Venkatesh B."/>
            <person name="Lee A.P."/>
            <person name="Ravi V."/>
            <person name="Maurya A.K."/>
            <person name="Lian M.M."/>
            <person name="Swann J.B."/>
            <person name="Ohta Y."/>
            <person name="Flajnik M.F."/>
            <person name="Sutoh Y."/>
            <person name="Kasahara M."/>
            <person name="Hoon S."/>
            <person name="Gangu V."/>
            <person name="Roy S.W."/>
            <person name="Irimia M."/>
            <person name="Korzh V."/>
            <person name="Kondrychyn I."/>
            <person name="Lim Z.W."/>
            <person name="Tay B.H."/>
            <person name="Tohari S."/>
            <person name="Kong K.W."/>
            <person name="Ho S."/>
            <person name="Lorente-Galdos B."/>
            <person name="Quilez J."/>
            <person name="Marques-Bonet T."/>
            <person name="Raney B.J."/>
            <person name="Ingham P.W."/>
            <person name="Tay A."/>
            <person name="Hillier L.W."/>
            <person name="Minx P."/>
            <person name="Boehm T."/>
            <person name="Wilson R.K."/>
            <person name="Brenner S."/>
            <person name="Warren W.C."/>
        </authorList>
    </citation>
    <scope>NUCLEOTIDE SEQUENCE [LARGE SCALE GENOMIC DNA]</scope>
</reference>
<dbReference type="Pfam" id="PF00107">
    <property type="entry name" value="ADH_zinc_N"/>
    <property type="match status" value="1"/>
</dbReference>
<keyword evidence="5" id="KW-1185">Reference proteome</keyword>
<dbReference type="GeneTree" id="ENSGT00940000162916"/>
<evidence type="ECO:0000256" key="2">
    <source>
        <dbReference type="SAM" id="SignalP"/>
    </source>
</evidence>
<proteinExistence type="inferred from homology"/>
<organism evidence="4 5">
    <name type="scientific">Callorhinchus milii</name>
    <name type="common">Ghost shark</name>
    <dbReference type="NCBI Taxonomy" id="7868"/>
    <lineage>
        <taxon>Eukaryota</taxon>
        <taxon>Metazoa</taxon>
        <taxon>Chordata</taxon>
        <taxon>Craniata</taxon>
        <taxon>Vertebrata</taxon>
        <taxon>Chondrichthyes</taxon>
        <taxon>Holocephali</taxon>
        <taxon>Chimaeriformes</taxon>
        <taxon>Callorhinchidae</taxon>
        <taxon>Callorhinchus</taxon>
    </lineage>
</organism>
<dbReference type="PANTHER" id="PTHR43677">
    <property type="entry name" value="SHORT-CHAIN DEHYDROGENASE/REDUCTASE"/>
    <property type="match status" value="1"/>
</dbReference>
<feature type="signal peptide" evidence="2">
    <location>
        <begin position="1"/>
        <end position="23"/>
    </location>
</feature>
<dbReference type="Proteomes" id="UP000314986">
    <property type="component" value="Unassembled WGS sequence"/>
</dbReference>
<reference evidence="4" key="4">
    <citation type="submission" date="2025-08" db="UniProtKB">
        <authorList>
            <consortium name="Ensembl"/>
        </authorList>
    </citation>
    <scope>IDENTIFICATION</scope>
</reference>
<reference evidence="4" key="5">
    <citation type="submission" date="2025-09" db="UniProtKB">
        <authorList>
            <consortium name="Ensembl"/>
        </authorList>
    </citation>
    <scope>IDENTIFICATION</scope>
</reference>
<dbReference type="GO" id="GO:0005739">
    <property type="term" value="C:mitochondrion"/>
    <property type="evidence" value="ECO:0007669"/>
    <property type="project" value="TreeGrafter"/>
</dbReference>
<dbReference type="Ensembl" id="ENSCMIT00000010383.1">
    <property type="protein sequence ID" value="ENSCMIP00000010114.1"/>
    <property type="gene ID" value="ENSCMIG00000005333.1"/>
</dbReference>
<dbReference type="PANTHER" id="PTHR43677:SF4">
    <property type="entry name" value="QUINONE OXIDOREDUCTASE-LIKE PROTEIN 2"/>
    <property type="match status" value="1"/>
</dbReference>
<evidence type="ECO:0000259" key="3">
    <source>
        <dbReference type="Pfam" id="PF00107"/>
    </source>
</evidence>